<organism evidence="2 3">
    <name type="scientific">Tanacetum coccineum</name>
    <dbReference type="NCBI Taxonomy" id="301880"/>
    <lineage>
        <taxon>Eukaryota</taxon>
        <taxon>Viridiplantae</taxon>
        <taxon>Streptophyta</taxon>
        <taxon>Embryophyta</taxon>
        <taxon>Tracheophyta</taxon>
        <taxon>Spermatophyta</taxon>
        <taxon>Magnoliopsida</taxon>
        <taxon>eudicotyledons</taxon>
        <taxon>Gunneridae</taxon>
        <taxon>Pentapetalae</taxon>
        <taxon>asterids</taxon>
        <taxon>campanulids</taxon>
        <taxon>Asterales</taxon>
        <taxon>Asteraceae</taxon>
        <taxon>Asteroideae</taxon>
        <taxon>Anthemideae</taxon>
        <taxon>Anthemidinae</taxon>
        <taxon>Tanacetum</taxon>
    </lineage>
</organism>
<protein>
    <submittedName>
        <fullName evidence="2">Uncharacterized protein</fullName>
    </submittedName>
</protein>
<feature type="compositionally biased region" description="Basic and acidic residues" evidence="1">
    <location>
        <begin position="56"/>
        <end position="73"/>
    </location>
</feature>
<accession>A0ABQ5I1N6</accession>
<feature type="region of interest" description="Disordered" evidence="1">
    <location>
        <begin position="1"/>
        <end position="41"/>
    </location>
</feature>
<reference evidence="2" key="2">
    <citation type="submission" date="2022-01" db="EMBL/GenBank/DDBJ databases">
        <authorList>
            <person name="Yamashiro T."/>
            <person name="Shiraishi A."/>
            <person name="Satake H."/>
            <person name="Nakayama K."/>
        </authorList>
    </citation>
    <scope>NUCLEOTIDE SEQUENCE</scope>
</reference>
<sequence length="179" mass="20019">MLGRHPGTGASDEGNGEIPGVADKSIFADAEDDNEETEFDSDDIYKYRINVRKNADTEMKDAEKTADITKETTEQPLTSSSFSVPSDYVVKLEQDMSEVKKIDHSAAVLAFIQSHVPPIVDKYVGTKLDDALLKALERHIADLVEKYFVLPTPESSKKQESEKSPEEIIIIKMEQEEKK</sequence>
<keyword evidence="3" id="KW-1185">Reference proteome</keyword>
<reference evidence="2" key="1">
    <citation type="journal article" date="2022" name="Int. J. Mol. Sci.">
        <title>Draft Genome of Tanacetum Coccineum: Genomic Comparison of Closely Related Tanacetum-Family Plants.</title>
        <authorList>
            <person name="Yamashiro T."/>
            <person name="Shiraishi A."/>
            <person name="Nakayama K."/>
            <person name="Satake H."/>
        </authorList>
    </citation>
    <scope>NUCLEOTIDE SEQUENCE</scope>
</reference>
<name>A0ABQ5I1N6_9ASTR</name>
<comment type="caution">
    <text evidence="2">The sequence shown here is derived from an EMBL/GenBank/DDBJ whole genome shotgun (WGS) entry which is preliminary data.</text>
</comment>
<evidence type="ECO:0000313" key="3">
    <source>
        <dbReference type="Proteomes" id="UP001151760"/>
    </source>
</evidence>
<proteinExistence type="predicted"/>
<feature type="compositionally biased region" description="Acidic residues" evidence="1">
    <location>
        <begin position="29"/>
        <end position="41"/>
    </location>
</feature>
<dbReference type="EMBL" id="BQNB010020255">
    <property type="protein sequence ID" value="GJT94000.1"/>
    <property type="molecule type" value="Genomic_DNA"/>
</dbReference>
<evidence type="ECO:0000313" key="2">
    <source>
        <dbReference type="EMBL" id="GJT94000.1"/>
    </source>
</evidence>
<gene>
    <name evidence="2" type="ORF">Tco_1082845</name>
</gene>
<feature type="region of interest" description="Disordered" evidence="1">
    <location>
        <begin position="56"/>
        <end position="81"/>
    </location>
</feature>
<evidence type="ECO:0000256" key="1">
    <source>
        <dbReference type="SAM" id="MobiDB-lite"/>
    </source>
</evidence>
<dbReference type="Proteomes" id="UP001151760">
    <property type="component" value="Unassembled WGS sequence"/>
</dbReference>